<organism evidence="1 2">
    <name type="scientific">Orientia tsutsugamushi</name>
    <name type="common">Rickettsia tsutsugamushi</name>
    <dbReference type="NCBI Taxonomy" id="784"/>
    <lineage>
        <taxon>Bacteria</taxon>
        <taxon>Pseudomonadati</taxon>
        <taxon>Pseudomonadota</taxon>
        <taxon>Alphaproteobacteria</taxon>
        <taxon>Rickettsiales</taxon>
        <taxon>Rickettsiaceae</taxon>
        <taxon>Rickettsieae</taxon>
        <taxon>Orientia</taxon>
    </lineage>
</organism>
<dbReference type="EMBL" id="LS398548">
    <property type="protein sequence ID" value="SPR15049.1"/>
    <property type="molecule type" value="Genomic_DNA"/>
</dbReference>
<proteinExistence type="predicted"/>
<sequence length="36" mass="4183">MKFGKFIHLNLNIAKPDSSKLLQACMFILYYDQGAY</sequence>
<reference evidence="2" key="1">
    <citation type="submission" date="2018-03" db="EMBL/GenBank/DDBJ databases">
        <authorList>
            <person name="Batty M. E."/>
            <person name="Batty M E."/>
        </authorList>
    </citation>
    <scope>NUCLEOTIDE SEQUENCE [LARGE SCALE GENOMIC DNA]</scope>
</reference>
<evidence type="ECO:0000313" key="1">
    <source>
        <dbReference type="EMBL" id="SPR15049.1"/>
    </source>
</evidence>
<evidence type="ECO:0000313" key="2">
    <source>
        <dbReference type="Proteomes" id="UP000245243"/>
    </source>
</evidence>
<accession>A0A2U3RP85</accession>
<gene>
    <name evidence="1" type="ORF">KARP_00925</name>
</gene>
<name>A0A2U3RP85_ORITS</name>
<dbReference type="AlphaFoldDB" id="A0A2U3RP85"/>
<dbReference type="Proteomes" id="UP000245243">
    <property type="component" value="Chromosome I"/>
</dbReference>
<protein>
    <submittedName>
        <fullName evidence="1">Uncharacterized protein</fullName>
    </submittedName>
</protein>